<name>A0A8S1R614_9CILI</name>
<reference evidence="2" key="1">
    <citation type="submission" date="2021-01" db="EMBL/GenBank/DDBJ databases">
        <authorList>
            <consortium name="Genoscope - CEA"/>
            <person name="William W."/>
        </authorList>
    </citation>
    <scope>NUCLEOTIDE SEQUENCE</scope>
</reference>
<keyword evidence="3" id="KW-1185">Reference proteome</keyword>
<evidence type="ECO:0008006" key="4">
    <source>
        <dbReference type="Google" id="ProtNLM"/>
    </source>
</evidence>
<keyword evidence="1" id="KW-0472">Membrane</keyword>
<keyword evidence="1" id="KW-1133">Transmembrane helix</keyword>
<organism evidence="2 3">
    <name type="scientific">Paramecium sonneborni</name>
    <dbReference type="NCBI Taxonomy" id="65129"/>
    <lineage>
        <taxon>Eukaryota</taxon>
        <taxon>Sar</taxon>
        <taxon>Alveolata</taxon>
        <taxon>Ciliophora</taxon>
        <taxon>Intramacronucleata</taxon>
        <taxon>Oligohymenophorea</taxon>
        <taxon>Peniculida</taxon>
        <taxon>Parameciidae</taxon>
        <taxon>Paramecium</taxon>
    </lineage>
</organism>
<dbReference type="AlphaFoldDB" id="A0A8S1R614"/>
<evidence type="ECO:0000313" key="2">
    <source>
        <dbReference type="EMBL" id="CAD8122837.1"/>
    </source>
</evidence>
<evidence type="ECO:0000256" key="1">
    <source>
        <dbReference type="SAM" id="Phobius"/>
    </source>
</evidence>
<feature type="transmembrane region" description="Helical" evidence="1">
    <location>
        <begin position="79"/>
        <end position="97"/>
    </location>
</feature>
<dbReference type="OrthoDB" id="10649830at2759"/>
<dbReference type="EMBL" id="CAJJDN010000140">
    <property type="protein sequence ID" value="CAD8122837.1"/>
    <property type="molecule type" value="Genomic_DNA"/>
</dbReference>
<accession>A0A8S1R614</accession>
<evidence type="ECO:0000313" key="3">
    <source>
        <dbReference type="Proteomes" id="UP000692954"/>
    </source>
</evidence>
<keyword evidence="1" id="KW-0812">Transmembrane</keyword>
<gene>
    <name evidence="2" type="ORF">PSON_ATCC_30995.1.T1400176</name>
</gene>
<dbReference type="Proteomes" id="UP000692954">
    <property type="component" value="Unassembled WGS sequence"/>
</dbReference>
<sequence length="186" mass="22677">MVYKYVKDKIARIKQGIHKKMNNLMLHDYVTYPLKAQDYFIWLSNPDEALRQLYFIVLCCLQGQVQQRYLEQIKRIKQIHFRSKIFIFLIFPYVVLFKSQKQNNKYYQPLLMHSKRKQKRQFQIQIRFKQILKNQKYQLIQINYNLSILVFQNATSPICKGKWDEIISIISINVYMDIKQEELLES</sequence>
<comment type="caution">
    <text evidence="2">The sequence shown here is derived from an EMBL/GenBank/DDBJ whole genome shotgun (WGS) entry which is preliminary data.</text>
</comment>
<proteinExistence type="predicted"/>
<protein>
    <recommendedName>
        <fullName evidence="4">Transmembrane protein</fullName>
    </recommendedName>
</protein>